<comment type="pathway">
    <text evidence="8">Cofactor biosynthesis; adenosylcobalamin biosynthesis; cob(II)yrinate a,c-diamide from sirohydrochlorin (anaerobic route): step 10/10.</text>
</comment>
<dbReference type="InterPro" id="IPR004484">
    <property type="entry name" value="CbiA/CobB_synth"/>
</dbReference>
<comment type="cofactor">
    <cofactor evidence="1 8">
        <name>Mg(2+)</name>
        <dbReference type="ChEBI" id="CHEBI:18420"/>
    </cofactor>
</comment>
<dbReference type="AlphaFoldDB" id="A0AA97I2I4"/>
<dbReference type="SUPFAM" id="SSF52540">
    <property type="entry name" value="P-loop containing nucleoside triphosphate hydrolases"/>
    <property type="match status" value="1"/>
</dbReference>
<dbReference type="InterPro" id="IPR027417">
    <property type="entry name" value="P-loop_NTPase"/>
</dbReference>
<dbReference type="EMBL" id="CP043875">
    <property type="protein sequence ID" value="WOF16305.1"/>
    <property type="molecule type" value="Genomic_DNA"/>
</dbReference>
<comment type="miscellaneous">
    <text evidence="8">The a and c carboxylates of cobyrinate and Ni-sirohydrochlorin are activated for nucleophilic attack via formation of a phosphorylated intermediate by ATP. CbiA catalyzes first the amidation of the c-carboxylate, and then that of the a-carboxylate.</text>
</comment>
<keyword evidence="3 8" id="KW-0436">Ligase</keyword>
<evidence type="ECO:0000256" key="1">
    <source>
        <dbReference type="ARBA" id="ARBA00001946"/>
    </source>
</evidence>
<feature type="site" description="Increases nucleophilicity of active site Cys" evidence="8">
    <location>
        <position position="437"/>
    </location>
</feature>
<dbReference type="EC" id="6.3.5.11" evidence="8"/>
<proteinExistence type="inferred from homology"/>
<keyword evidence="4 8" id="KW-0547">Nucleotide-binding</keyword>
<sequence length="458" mass="50296">MKSLLISGDRSGSGKTSITLGISAYLSRQYEVQPFKVAMDYIDPSYLTGVTGRMCRNLDSYVMSPEQIRASYDNACIGSDIAIIEGVRGLYEGSDAILDTGSTASVAKMLDQNVILVVNAQSITRSAAAIVKGFCSFDPAVKIKGIILNQVISEKHKYKAKTAIEHETGIPVIGAIPRREEMKLTMRHLGLVPFLEGKTGGEFMSRLDNVVNIIENNVDMDALLDIAGEKPDVTEKPAIFAKSSACDVKLGVAVDEAFNFYYNDIYEILSSFGAEVVTFSPIHDRLPDCDGYIFGGGYPEMFAEQLESNDSMREAVLEESLNGKPVYAECGGLIYLTEKLTLKKDWNNQPADMSYSMAGVFEGETRMPAKRVIGYVDGVSNSKSPLGISEFKGHEFHHSDVILPKDTHFCYSLSRGLGIRDGYDGALKNRTLAGYTHLHPVASREMFKNFVDECRNPV</sequence>
<dbReference type="Proteomes" id="UP001301797">
    <property type="component" value="Chromosome"/>
</dbReference>
<dbReference type="GO" id="GO:0015948">
    <property type="term" value="P:methanogenesis"/>
    <property type="evidence" value="ECO:0007669"/>
    <property type="project" value="UniProtKB-KW"/>
</dbReference>
<dbReference type="PROSITE" id="PS51274">
    <property type="entry name" value="GATASE_COBBQ"/>
    <property type="match status" value="1"/>
</dbReference>
<dbReference type="GO" id="GO:0005524">
    <property type="term" value="F:ATP binding"/>
    <property type="evidence" value="ECO:0007669"/>
    <property type="project" value="UniProtKB-UniRule"/>
</dbReference>
<dbReference type="InterPro" id="IPR029062">
    <property type="entry name" value="Class_I_gatase-like"/>
</dbReference>
<evidence type="ECO:0000259" key="10">
    <source>
        <dbReference type="Pfam" id="PF07685"/>
    </source>
</evidence>
<evidence type="ECO:0000256" key="2">
    <source>
        <dbReference type="ARBA" id="ARBA00022573"/>
    </source>
</evidence>
<dbReference type="Pfam" id="PF01656">
    <property type="entry name" value="CbiA"/>
    <property type="match status" value="1"/>
</dbReference>
<dbReference type="NCBIfam" id="TIGR00379">
    <property type="entry name" value="cobB"/>
    <property type="match status" value="1"/>
</dbReference>
<keyword evidence="8" id="KW-0484">Methanogenesis</keyword>
<organism evidence="11 12">
    <name type="scientific">Methanochimaera problematica</name>
    <dbReference type="NCBI Taxonomy" id="2609417"/>
    <lineage>
        <taxon>Archaea</taxon>
        <taxon>Methanobacteriati</taxon>
        <taxon>Methanobacteriota</taxon>
        <taxon>Stenosarchaea group</taxon>
        <taxon>Methanomicrobia</taxon>
        <taxon>Methanomicrobiales</taxon>
        <taxon>Methanomicrobiaceae</taxon>
        <taxon>Methanochimaera</taxon>
    </lineage>
</organism>
<dbReference type="CDD" id="cd03130">
    <property type="entry name" value="GATase1_CobB"/>
    <property type="match status" value="1"/>
</dbReference>
<comment type="domain">
    <text evidence="8">Comprises of two domains. The C-terminal domain contains the binding site for glutamine and catalyzes the hydrolysis of this substrate to glutamate and ammonia. The N-terminal domain is anticipated to bind ATP, and cobyrinate or Ni-sirohydrochlorin, and catalyzes the ultimate synthesis of the diamide product. The ammonia produced via the glutaminase domain is probably translocated to the adjacent domain via a molecular tunnel, where it reacts with an activated intermediate.</text>
</comment>
<feature type="domain" description="CobB/CobQ-like glutamine amidotransferase" evidence="10">
    <location>
        <begin position="250"/>
        <end position="439"/>
    </location>
</feature>
<evidence type="ECO:0000256" key="5">
    <source>
        <dbReference type="ARBA" id="ARBA00022840"/>
    </source>
</evidence>
<name>A0AA97I2I4_9EURY</name>
<accession>A0AA97I2I4</accession>
<dbReference type="KEGG" id="mefw:F1737_06045"/>
<comment type="catalytic activity">
    <reaction evidence="8">
        <text>Ni-sirohydrochlorin + 2 L-glutamine + 2 ATP + 2 H2O = Ni-sirohydrochlorin a,c-diamide + 2 L-glutamate + 2 ADP + 2 phosphate + 2 H(+)</text>
        <dbReference type="Rhea" id="RHEA:52896"/>
        <dbReference type="ChEBI" id="CHEBI:15377"/>
        <dbReference type="ChEBI" id="CHEBI:15378"/>
        <dbReference type="ChEBI" id="CHEBI:29985"/>
        <dbReference type="ChEBI" id="CHEBI:30616"/>
        <dbReference type="ChEBI" id="CHEBI:43474"/>
        <dbReference type="ChEBI" id="CHEBI:58359"/>
        <dbReference type="ChEBI" id="CHEBI:136841"/>
        <dbReference type="ChEBI" id="CHEBI:136887"/>
        <dbReference type="ChEBI" id="CHEBI:456216"/>
        <dbReference type="EC" id="6.3.5.12"/>
    </reaction>
</comment>
<keyword evidence="5 8" id="KW-0067">ATP-binding</keyword>
<dbReference type="GeneID" id="85229723"/>
<keyword evidence="12" id="KW-1185">Reference proteome</keyword>
<feature type="active site" description="Nucleophile" evidence="8">
    <location>
        <position position="330"/>
    </location>
</feature>
<dbReference type="SUPFAM" id="SSF52317">
    <property type="entry name" value="Class I glutamine amidotransferase-like"/>
    <property type="match status" value="1"/>
</dbReference>
<dbReference type="NCBIfam" id="NF002204">
    <property type="entry name" value="PRK01077.1"/>
    <property type="match status" value="1"/>
</dbReference>
<evidence type="ECO:0000259" key="9">
    <source>
        <dbReference type="Pfam" id="PF01656"/>
    </source>
</evidence>
<dbReference type="GO" id="GO:0009236">
    <property type="term" value="P:cobalamin biosynthetic process"/>
    <property type="evidence" value="ECO:0007669"/>
    <property type="project" value="UniProtKB-UniRule"/>
</dbReference>
<evidence type="ECO:0000256" key="6">
    <source>
        <dbReference type="ARBA" id="ARBA00022842"/>
    </source>
</evidence>
<keyword evidence="7 8" id="KW-0315">Glutamine amidotransferase</keyword>
<dbReference type="HAMAP" id="MF_00027">
    <property type="entry name" value="CobB_CbiA"/>
    <property type="match status" value="1"/>
</dbReference>
<dbReference type="NCBIfam" id="NF033195">
    <property type="entry name" value="F430_CfbB"/>
    <property type="match status" value="1"/>
</dbReference>
<protein>
    <recommendedName>
        <fullName evidence="8">Cobyrinate a,c-diamide synthase</fullName>
        <ecNumber evidence="8">6.3.5.11</ecNumber>
    </recommendedName>
    <alternativeName>
        <fullName evidence="8">Cobyrinic acid a,c-diamide synthetase</fullName>
    </alternativeName>
    <alternativeName>
        <fullName evidence="8">Ni-sirohydrochlorin a,c-diamide synthase</fullName>
        <ecNumber evidence="8">6.3.5.12</ecNumber>
    </alternativeName>
    <alternativeName>
        <fullName evidence="8">Ni-sirohydrochlorin a,c-diamide synthetase</fullName>
    </alternativeName>
</protein>
<dbReference type="Pfam" id="PF07685">
    <property type="entry name" value="GATase_3"/>
    <property type="match status" value="1"/>
</dbReference>
<dbReference type="PANTHER" id="PTHR43873:SF1">
    <property type="entry name" value="COBYRINATE A,C-DIAMIDE SYNTHASE"/>
    <property type="match status" value="1"/>
</dbReference>
<evidence type="ECO:0000256" key="4">
    <source>
        <dbReference type="ARBA" id="ARBA00022741"/>
    </source>
</evidence>
<dbReference type="CDD" id="cd05388">
    <property type="entry name" value="CobB_N"/>
    <property type="match status" value="1"/>
</dbReference>
<dbReference type="InterPro" id="IPR011698">
    <property type="entry name" value="GATase_3"/>
</dbReference>
<evidence type="ECO:0000256" key="3">
    <source>
        <dbReference type="ARBA" id="ARBA00022598"/>
    </source>
</evidence>
<evidence type="ECO:0000313" key="11">
    <source>
        <dbReference type="EMBL" id="WOF16305.1"/>
    </source>
</evidence>
<dbReference type="Gene3D" id="3.40.50.300">
    <property type="entry name" value="P-loop containing nucleotide triphosphate hydrolases"/>
    <property type="match status" value="1"/>
</dbReference>
<dbReference type="Gene3D" id="3.40.50.880">
    <property type="match status" value="1"/>
</dbReference>
<feature type="domain" description="CobQ/CobB/MinD/ParA nucleotide binding" evidence="9">
    <location>
        <begin position="5"/>
        <end position="188"/>
    </location>
</feature>
<dbReference type="GO" id="GO:0042242">
    <property type="term" value="F:cobyrinic acid a,c-diamide synthase activity"/>
    <property type="evidence" value="ECO:0007669"/>
    <property type="project" value="UniProtKB-UniRule"/>
</dbReference>
<gene>
    <name evidence="8 11" type="primary">cfbB</name>
    <name evidence="8" type="synonym">cbiA</name>
    <name evidence="11" type="ORF">F1737_06045</name>
</gene>
<dbReference type="PROSITE" id="PS51273">
    <property type="entry name" value="GATASE_TYPE_1"/>
    <property type="match status" value="1"/>
</dbReference>
<dbReference type="InterPro" id="IPR002586">
    <property type="entry name" value="CobQ/CobB/MinD/ParA_Nub-bd_dom"/>
</dbReference>
<keyword evidence="2 8" id="KW-0169">Cobalamin biosynthesis</keyword>
<comment type="function">
    <text evidence="8">Catalyzes the ATP-dependent amidation of the two carboxylate groups at positions a and c of cobyrinate, using either L-glutamine or ammonia as the nitrogen source. Involved in the biosynthesis of the unique nickel-containing tetrapyrrole coenzyme F430, the prosthetic group of methyl-coenzyme M reductase (MCR), which plays a key role in methanogenesis and anaerobic methane oxidation. Catalyzes the ATP-dependent amidation of the two carboxylate groups at positions a and c of Ni-sirohydrochlorin, using L-glutamine or ammonia as the nitrogen source.</text>
</comment>
<comment type="catalytic activity">
    <reaction evidence="8">
        <text>cob(II)yrinate + 2 L-glutamine + 2 ATP + 2 H2O = cob(II)yrinate a,c diamide + 2 L-glutamate + 2 ADP + 2 phosphate + 2 H(+)</text>
        <dbReference type="Rhea" id="RHEA:26289"/>
        <dbReference type="ChEBI" id="CHEBI:15377"/>
        <dbReference type="ChEBI" id="CHEBI:15378"/>
        <dbReference type="ChEBI" id="CHEBI:29985"/>
        <dbReference type="ChEBI" id="CHEBI:30616"/>
        <dbReference type="ChEBI" id="CHEBI:43474"/>
        <dbReference type="ChEBI" id="CHEBI:58359"/>
        <dbReference type="ChEBI" id="CHEBI:58537"/>
        <dbReference type="ChEBI" id="CHEBI:58894"/>
        <dbReference type="ChEBI" id="CHEBI:456216"/>
        <dbReference type="EC" id="6.3.5.11"/>
    </reaction>
</comment>
<comment type="similarity">
    <text evidence="8">Belongs to the CobB/CbiA family.</text>
</comment>
<evidence type="ECO:0000256" key="7">
    <source>
        <dbReference type="ARBA" id="ARBA00022962"/>
    </source>
</evidence>
<keyword evidence="6 8" id="KW-0460">Magnesium</keyword>
<dbReference type="RefSeq" id="WP_317135718.1">
    <property type="nucleotide sequence ID" value="NZ_CP043875.1"/>
</dbReference>
<evidence type="ECO:0000256" key="8">
    <source>
        <dbReference type="HAMAP-Rule" id="MF_00027"/>
    </source>
</evidence>
<dbReference type="PANTHER" id="PTHR43873">
    <property type="entry name" value="COBYRINATE A,C-DIAMIDE SYNTHASE"/>
    <property type="match status" value="1"/>
</dbReference>
<evidence type="ECO:0000313" key="12">
    <source>
        <dbReference type="Proteomes" id="UP001301797"/>
    </source>
</evidence>
<dbReference type="EC" id="6.3.5.12" evidence="8"/>
<reference evidence="11 12" key="1">
    <citation type="submission" date="2019-09" db="EMBL/GenBank/DDBJ databases">
        <title>The complete genome of Methanoplanus sp. FWC-SCC4.</title>
        <authorList>
            <person name="Chen S.-C."/>
            <person name="Zhou Y.-Z."/>
            <person name="Lai M.-C."/>
        </authorList>
    </citation>
    <scope>NUCLEOTIDE SEQUENCE [LARGE SCALE GENOMIC DNA]</scope>
    <source>
        <strain evidence="11 12">FWC-SCC4</strain>
    </source>
</reference>